<keyword evidence="1" id="KW-1133">Transmembrane helix</keyword>
<gene>
    <name evidence="2" type="ORF">M0812_14008</name>
</gene>
<dbReference type="EMBL" id="JANTQA010000029">
    <property type="protein sequence ID" value="KAJ3441988.1"/>
    <property type="molecule type" value="Genomic_DNA"/>
</dbReference>
<comment type="caution">
    <text evidence="2">The sequence shown here is derived from an EMBL/GenBank/DDBJ whole genome shotgun (WGS) entry which is preliminary data.</text>
</comment>
<evidence type="ECO:0000256" key="1">
    <source>
        <dbReference type="SAM" id="Phobius"/>
    </source>
</evidence>
<feature type="transmembrane region" description="Helical" evidence="1">
    <location>
        <begin position="84"/>
        <end position="107"/>
    </location>
</feature>
<organism evidence="2 3">
    <name type="scientific">Anaeramoeba flamelloides</name>
    <dbReference type="NCBI Taxonomy" id="1746091"/>
    <lineage>
        <taxon>Eukaryota</taxon>
        <taxon>Metamonada</taxon>
        <taxon>Anaeramoebidae</taxon>
        <taxon>Anaeramoeba</taxon>
    </lineage>
</organism>
<sequence>MKRDVIFVIFLFFFLSLIVCGGASQSSRSKEKKKTKKTSSTVIQNLEFRPSSCSSKNVNFLIMLTKVQKWFNKSSKKLTRLESFFSLVNYTLTLFVFPAYLFIRAIWKCCKRTHSPEQSLRNIEKLLVAQQKLQSDIILLLHQSQRKKNQLSDHQKLKFISLLIKLLLKQKHLNETKEEKKFKKKKNLLPKLNQK</sequence>
<keyword evidence="1" id="KW-0812">Transmembrane</keyword>
<protein>
    <recommendedName>
        <fullName evidence="4">Transmembrane protein</fullName>
    </recommendedName>
</protein>
<reference evidence="2" key="1">
    <citation type="submission" date="2022-08" db="EMBL/GenBank/DDBJ databases">
        <title>Novel sulphate-reducing endosymbionts in the free-living metamonad Anaeramoeba.</title>
        <authorList>
            <person name="Jerlstrom-Hultqvist J."/>
            <person name="Cepicka I."/>
            <person name="Gallot-Lavallee L."/>
            <person name="Salas-Leiva D."/>
            <person name="Curtis B.A."/>
            <person name="Zahonova K."/>
            <person name="Pipaliya S."/>
            <person name="Dacks J."/>
            <person name="Roger A.J."/>
        </authorList>
    </citation>
    <scope>NUCLEOTIDE SEQUENCE</scope>
    <source>
        <strain evidence="2">Busselton2</strain>
    </source>
</reference>
<evidence type="ECO:0000313" key="2">
    <source>
        <dbReference type="EMBL" id="KAJ3441988.1"/>
    </source>
</evidence>
<proteinExistence type="predicted"/>
<evidence type="ECO:0008006" key="4">
    <source>
        <dbReference type="Google" id="ProtNLM"/>
    </source>
</evidence>
<name>A0AAV7ZJV3_9EUKA</name>
<dbReference type="Proteomes" id="UP001146793">
    <property type="component" value="Unassembled WGS sequence"/>
</dbReference>
<dbReference type="AlphaFoldDB" id="A0AAV7ZJV3"/>
<evidence type="ECO:0000313" key="3">
    <source>
        <dbReference type="Proteomes" id="UP001146793"/>
    </source>
</evidence>
<feature type="transmembrane region" description="Helical" evidence="1">
    <location>
        <begin position="6"/>
        <end position="24"/>
    </location>
</feature>
<keyword evidence="1" id="KW-0472">Membrane</keyword>
<accession>A0AAV7ZJV3</accession>